<accession>A0A381W2Y7</accession>
<evidence type="ECO:0000313" key="1">
    <source>
        <dbReference type="EMBL" id="SVA46916.1"/>
    </source>
</evidence>
<proteinExistence type="predicted"/>
<protein>
    <submittedName>
        <fullName evidence="1">Uncharacterized protein</fullName>
    </submittedName>
</protein>
<sequence length="50" mass="5711">MTRKDFVLIAEALVDANADIDTVKIIAKALKKTNPRFDEDRFTLAAMNWE</sequence>
<gene>
    <name evidence="1" type="ORF">METZ01_LOCUS99770</name>
</gene>
<dbReference type="EMBL" id="UINC01010556">
    <property type="protein sequence ID" value="SVA46916.1"/>
    <property type="molecule type" value="Genomic_DNA"/>
</dbReference>
<reference evidence="1" key="1">
    <citation type="submission" date="2018-05" db="EMBL/GenBank/DDBJ databases">
        <authorList>
            <person name="Lanie J.A."/>
            <person name="Ng W.-L."/>
            <person name="Kazmierczak K.M."/>
            <person name="Andrzejewski T.M."/>
            <person name="Davidsen T.M."/>
            <person name="Wayne K.J."/>
            <person name="Tettelin H."/>
            <person name="Glass J.I."/>
            <person name="Rusch D."/>
            <person name="Podicherti R."/>
            <person name="Tsui H.-C.T."/>
            <person name="Winkler M.E."/>
        </authorList>
    </citation>
    <scope>NUCLEOTIDE SEQUENCE</scope>
</reference>
<organism evidence="1">
    <name type="scientific">marine metagenome</name>
    <dbReference type="NCBI Taxonomy" id="408172"/>
    <lineage>
        <taxon>unclassified sequences</taxon>
        <taxon>metagenomes</taxon>
        <taxon>ecological metagenomes</taxon>
    </lineage>
</organism>
<name>A0A381W2Y7_9ZZZZ</name>
<dbReference type="AlphaFoldDB" id="A0A381W2Y7"/>